<dbReference type="CDD" id="cd09917">
    <property type="entry name" value="F-box_SF"/>
    <property type="match status" value="1"/>
</dbReference>
<dbReference type="EMBL" id="BTSY01000005">
    <property type="protein sequence ID" value="GMT27685.1"/>
    <property type="molecule type" value="Genomic_DNA"/>
</dbReference>
<evidence type="ECO:0008006" key="3">
    <source>
        <dbReference type="Google" id="ProtNLM"/>
    </source>
</evidence>
<feature type="non-terminal residue" evidence="1">
    <location>
        <position position="1"/>
    </location>
</feature>
<dbReference type="Proteomes" id="UP001432322">
    <property type="component" value="Unassembled WGS sequence"/>
</dbReference>
<accession>A0AAV5WAL2</accession>
<keyword evidence="2" id="KW-1185">Reference proteome</keyword>
<reference evidence="1" key="1">
    <citation type="submission" date="2023-10" db="EMBL/GenBank/DDBJ databases">
        <title>Genome assembly of Pristionchus species.</title>
        <authorList>
            <person name="Yoshida K."/>
            <person name="Sommer R.J."/>
        </authorList>
    </citation>
    <scope>NUCLEOTIDE SEQUENCE</scope>
    <source>
        <strain evidence="1">RS5133</strain>
    </source>
</reference>
<protein>
    <recommendedName>
        <fullName evidence="3">F-box domain-containing protein</fullName>
    </recommendedName>
</protein>
<dbReference type="AlphaFoldDB" id="A0AAV5WAL2"/>
<sequence>LPNEILYNIFYILPIHDRWRMRVNKKLHEIEAKAPTRKLDVVSIESEARYLYSAGWAMMTGPRSENDDGFLLRLKKLSNYKCQSLNVRISLESDAYRNSVVDLIKDIKADTLDINRHMITREIDLLKLIENKKMLRIDSKDRRNVIPMYFRLIKAMYVGSVQLETFANFCMDEDVWKCLNFLIHRDKDFGPHYTYDIENNFVYIEDTKSRFFLSMGFRKEYDAYCSRSDLNRKN</sequence>
<name>A0AAV5WAL2_9BILA</name>
<proteinExistence type="predicted"/>
<evidence type="ECO:0000313" key="2">
    <source>
        <dbReference type="Proteomes" id="UP001432322"/>
    </source>
</evidence>
<comment type="caution">
    <text evidence="1">The sequence shown here is derived from an EMBL/GenBank/DDBJ whole genome shotgun (WGS) entry which is preliminary data.</text>
</comment>
<gene>
    <name evidence="1" type="ORF">PFISCL1PPCAC_18982</name>
</gene>
<evidence type="ECO:0000313" key="1">
    <source>
        <dbReference type="EMBL" id="GMT27685.1"/>
    </source>
</evidence>
<organism evidence="1 2">
    <name type="scientific">Pristionchus fissidentatus</name>
    <dbReference type="NCBI Taxonomy" id="1538716"/>
    <lineage>
        <taxon>Eukaryota</taxon>
        <taxon>Metazoa</taxon>
        <taxon>Ecdysozoa</taxon>
        <taxon>Nematoda</taxon>
        <taxon>Chromadorea</taxon>
        <taxon>Rhabditida</taxon>
        <taxon>Rhabditina</taxon>
        <taxon>Diplogasteromorpha</taxon>
        <taxon>Diplogasteroidea</taxon>
        <taxon>Neodiplogasteridae</taxon>
        <taxon>Pristionchus</taxon>
    </lineage>
</organism>